<dbReference type="OrthoDB" id="3646601at2759"/>
<evidence type="ECO:0000313" key="2">
    <source>
        <dbReference type="EMBL" id="KAF7186266.1"/>
    </source>
</evidence>
<evidence type="ECO:0000313" key="3">
    <source>
        <dbReference type="Proteomes" id="UP000660729"/>
    </source>
</evidence>
<protein>
    <submittedName>
        <fullName evidence="2">Uncharacterized protein</fullName>
    </submittedName>
</protein>
<accession>A0A8H6R812</accession>
<evidence type="ECO:0000256" key="1">
    <source>
        <dbReference type="SAM" id="MobiDB-lite"/>
    </source>
</evidence>
<name>A0A8H6R812_9PEZI</name>
<dbReference type="EMBL" id="JABCIY010000258">
    <property type="protein sequence ID" value="KAF7186266.1"/>
    <property type="molecule type" value="Genomic_DNA"/>
</dbReference>
<dbReference type="Proteomes" id="UP000660729">
    <property type="component" value="Unassembled WGS sequence"/>
</dbReference>
<sequence>MHPRPRQTRETPTYSRVQRRTLKSSDISSSPAMYSQNQQPAYLYKNMLSKSVFTTSASSDTSIADMVDAAYRQSNSSTILDGILDGEILAADPHPVGIDPNHWHQYSFQFQTEFPYKEVSMEPAYNLDTENTYGLFDVGGGETLFSEEPVHLTAAAPPLPAPAVTSAAPSQPFRLFDLPAELWARIGKFAVIYPGNILVNQDRSPEARMDDYDGSQRCDQKCCIIKRDQPAITKTCHALRNELLPQYYKRNTFHVLNRMTTNLNALNWLDAIGKQNRQALGTIYCSTGDAKWVSLRIQVDFYNPVYARLKPKSWFKRDSKDFCPRKWSKSAVMLNDRNQIARCDQGSKGFKEYMAEVKVTEVLSDEEVAAEMSS</sequence>
<organism evidence="2 3">
    <name type="scientific">Pseudocercospora fuligena</name>
    <dbReference type="NCBI Taxonomy" id="685502"/>
    <lineage>
        <taxon>Eukaryota</taxon>
        <taxon>Fungi</taxon>
        <taxon>Dikarya</taxon>
        <taxon>Ascomycota</taxon>
        <taxon>Pezizomycotina</taxon>
        <taxon>Dothideomycetes</taxon>
        <taxon>Dothideomycetidae</taxon>
        <taxon>Mycosphaerellales</taxon>
        <taxon>Mycosphaerellaceae</taxon>
        <taxon>Pseudocercospora</taxon>
    </lineage>
</organism>
<proteinExistence type="predicted"/>
<dbReference type="InterPro" id="IPR038883">
    <property type="entry name" value="AN11006-like"/>
</dbReference>
<reference evidence="2" key="1">
    <citation type="submission" date="2020-04" db="EMBL/GenBank/DDBJ databases">
        <title>Draft genome resource of the tomato pathogen Pseudocercospora fuligena.</title>
        <authorList>
            <person name="Zaccaron A."/>
        </authorList>
    </citation>
    <scope>NUCLEOTIDE SEQUENCE</scope>
    <source>
        <strain evidence="2">PF001</strain>
    </source>
</reference>
<keyword evidence="3" id="KW-1185">Reference proteome</keyword>
<dbReference type="PANTHER" id="PTHR42085:SF1">
    <property type="entry name" value="F-BOX DOMAIN-CONTAINING PROTEIN"/>
    <property type="match status" value="1"/>
</dbReference>
<dbReference type="AlphaFoldDB" id="A0A8H6R812"/>
<feature type="compositionally biased region" description="Polar residues" evidence="1">
    <location>
        <begin position="24"/>
        <end position="34"/>
    </location>
</feature>
<feature type="region of interest" description="Disordered" evidence="1">
    <location>
        <begin position="1"/>
        <end position="34"/>
    </location>
</feature>
<comment type="caution">
    <text evidence="2">The sequence shown here is derived from an EMBL/GenBank/DDBJ whole genome shotgun (WGS) entry which is preliminary data.</text>
</comment>
<gene>
    <name evidence="2" type="ORF">HII31_12341</name>
</gene>
<dbReference type="PANTHER" id="PTHR42085">
    <property type="entry name" value="F-BOX DOMAIN-CONTAINING PROTEIN"/>
    <property type="match status" value="1"/>
</dbReference>